<dbReference type="PANTHER" id="PTHR35530">
    <property type="entry name" value="TAUTOMERASE-RELATED"/>
    <property type="match status" value="1"/>
</dbReference>
<name>A0A6N4A2W1_OENOE</name>
<proteinExistence type="inferred from homology"/>
<dbReference type="GO" id="GO:0016853">
    <property type="term" value="F:isomerase activity"/>
    <property type="evidence" value="ECO:0007669"/>
    <property type="project" value="UniProtKB-KW"/>
</dbReference>
<dbReference type="RefSeq" id="WP_032818846.1">
    <property type="nucleotide sequence ID" value="NZ_CP014324.1"/>
</dbReference>
<sequence>MPEIQIDMLKGRSHEQIKQIVKDITAVMVKDAKAKPEAVHIVVREFEANHYALGGVLKSDM</sequence>
<evidence type="ECO:0000259" key="3">
    <source>
        <dbReference type="Pfam" id="PF01361"/>
    </source>
</evidence>
<evidence type="ECO:0000256" key="1">
    <source>
        <dbReference type="ARBA" id="ARBA00006723"/>
    </source>
</evidence>
<dbReference type="EMBL" id="LR031358">
    <property type="protein sequence ID" value="VDB97857.1"/>
    <property type="molecule type" value="Genomic_DNA"/>
</dbReference>
<dbReference type="Pfam" id="PF01361">
    <property type="entry name" value="Tautomerase"/>
    <property type="match status" value="1"/>
</dbReference>
<dbReference type="AlphaFoldDB" id="A0A6N4A2W1"/>
<evidence type="ECO:0000313" key="5">
    <source>
        <dbReference type="EMBL" id="VDB97857.1"/>
    </source>
</evidence>
<organism evidence="4 6">
    <name type="scientific">Oenococcus oeni</name>
    <name type="common">Leuconostoc oenos</name>
    <dbReference type="NCBI Taxonomy" id="1247"/>
    <lineage>
        <taxon>Bacteria</taxon>
        <taxon>Bacillati</taxon>
        <taxon>Bacillota</taxon>
        <taxon>Bacilli</taxon>
        <taxon>Lactobacillales</taxon>
        <taxon>Lactobacillaceae</taxon>
        <taxon>Oenococcus</taxon>
    </lineage>
</organism>
<evidence type="ECO:0000313" key="7">
    <source>
        <dbReference type="Proteomes" id="UP000294726"/>
    </source>
</evidence>
<evidence type="ECO:0000313" key="4">
    <source>
        <dbReference type="EMBL" id="OIM21474.1"/>
    </source>
</evidence>
<dbReference type="PANTHER" id="PTHR35530:SF1">
    <property type="entry name" value="2-HYDROXYMUCONATE TAUTOMERASE"/>
    <property type="match status" value="1"/>
</dbReference>
<dbReference type="NCBIfam" id="NF002571">
    <property type="entry name" value="PRK02220.1"/>
    <property type="match status" value="1"/>
</dbReference>
<dbReference type="InterPro" id="IPR004370">
    <property type="entry name" value="4-OT-like_dom"/>
</dbReference>
<dbReference type="Gene3D" id="3.30.429.10">
    <property type="entry name" value="Macrophage Migration Inhibitory Factor"/>
    <property type="match status" value="1"/>
</dbReference>
<keyword evidence="2 5" id="KW-0413">Isomerase</keyword>
<feature type="domain" description="4-oxalocrotonate tautomerase-like" evidence="3">
    <location>
        <begin position="2"/>
        <end position="60"/>
    </location>
</feature>
<evidence type="ECO:0000256" key="2">
    <source>
        <dbReference type="ARBA" id="ARBA00023235"/>
    </source>
</evidence>
<reference evidence="5 7" key="2">
    <citation type="submission" date="2018-08" db="EMBL/GenBank/DDBJ databases">
        <authorList>
            <person name="Lorentzen P. G. S. M."/>
        </authorList>
    </citation>
    <scope>NUCLEOTIDE SEQUENCE [LARGE SCALE GENOMIC DNA]</scope>
    <source>
        <strain evidence="5 7">CRBO_1381</strain>
    </source>
</reference>
<reference evidence="4 6" key="1">
    <citation type="journal article" date="2016" name="BMC Genomics">
        <title>Consensus pan-genome assembly of the specialised wine bacterium Oenococcus oeni.</title>
        <authorList>
            <person name="Sternes P.R."/>
            <person name="Borneman A.R."/>
        </authorList>
    </citation>
    <scope>NUCLEOTIDE SEQUENCE [LARGE SCALE GENOMIC DNA]</scope>
    <source>
        <strain evidence="4 6">AWRIB661</strain>
    </source>
</reference>
<dbReference type="InterPro" id="IPR014347">
    <property type="entry name" value="Tautomerase/MIF_sf"/>
</dbReference>
<dbReference type="EC" id="5.3.2.6" evidence="5"/>
<dbReference type="SUPFAM" id="SSF55331">
    <property type="entry name" value="Tautomerase/MIF"/>
    <property type="match status" value="1"/>
</dbReference>
<comment type="similarity">
    <text evidence="1">Belongs to the 4-oxalocrotonate tautomerase family.</text>
</comment>
<evidence type="ECO:0000313" key="6">
    <source>
        <dbReference type="Proteomes" id="UP000181728"/>
    </source>
</evidence>
<dbReference type="Proteomes" id="UP000181728">
    <property type="component" value="Unassembled WGS sequence"/>
</dbReference>
<gene>
    <name evidence="4" type="ORF">ATX59_03820</name>
    <name evidence="5" type="ORF">OENI_0766</name>
</gene>
<dbReference type="EMBL" id="MLOK01000035">
    <property type="protein sequence ID" value="OIM21474.1"/>
    <property type="molecule type" value="Genomic_DNA"/>
</dbReference>
<accession>A0A6N4A2W1</accession>
<dbReference type="Proteomes" id="UP000294726">
    <property type="component" value="Chromosome"/>
</dbReference>
<protein>
    <submittedName>
        <fullName evidence="5">2-hydroxymuconate tautomerase</fullName>
        <ecNumber evidence="5">5.3.2.6</ecNumber>
    </submittedName>
    <submittedName>
        <fullName evidence="4">4-oxalocrotonate tautomerase</fullName>
    </submittedName>
</protein>